<dbReference type="InterPro" id="IPR010982">
    <property type="entry name" value="Lambda_DNA-bd_dom_sf"/>
</dbReference>
<evidence type="ECO:0000259" key="4">
    <source>
        <dbReference type="PROSITE" id="PS50943"/>
    </source>
</evidence>
<evidence type="ECO:0000256" key="2">
    <source>
        <dbReference type="ARBA" id="ARBA00023125"/>
    </source>
</evidence>
<dbReference type="Proteomes" id="UP000307749">
    <property type="component" value="Unassembled WGS sequence"/>
</dbReference>
<dbReference type="GO" id="GO:0003677">
    <property type="term" value="F:DNA binding"/>
    <property type="evidence" value="ECO:0007669"/>
    <property type="project" value="UniProtKB-KW"/>
</dbReference>
<reference evidence="5 6" key="1">
    <citation type="submission" date="2017-02" db="EMBL/GenBank/DDBJ databases">
        <title>Whole genome sequencing of Metallibacterium scheffleri DSM 24874 (T).</title>
        <authorList>
            <person name="Kumar S."/>
            <person name="Patil P."/>
            <person name="Patil P.B."/>
        </authorList>
    </citation>
    <scope>NUCLEOTIDE SEQUENCE [LARGE SCALE GENOMIC DNA]</scope>
    <source>
        <strain evidence="5 6">DSM 24874</strain>
    </source>
</reference>
<dbReference type="SUPFAM" id="SSF47413">
    <property type="entry name" value="lambda repressor-like DNA-binding domains"/>
    <property type="match status" value="1"/>
</dbReference>
<name>A0A4S3KIL7_9GAMM</name>
<dbReference type="RefSeq" id="WP_081130099.1">
    <property type="nucleotide sequence ID" value="NZ_LDOS01000004.1"/>
</dbReference>
<accession>A0A4S3KIL7</accession>
<evidence type="ECO:0000256" key="3">
    <source>
        <dbReference type="ARBA" id="ARBA00023163"/>
    </source>
</evidence>
<dbReference type="Pfam" id="PF01381">
    <property type="entry name" value="HTH_3"/>
    <property type="match status" value="1"/>
</dbReference>
<dbReference type="PANTHER" id="PTHR46797:SF23">
    <property type="entry name" value="HTH-TYPE TRANSCRIPTIONAL REGULATOR SUTR"/>
    <property type="match status" value="1"/>
</dbReference>
<sequence>MAKKNPLVLKLGQAIRARRLAIALSQDDFADRIHMHRAYYSAIERGEKNITLATLQRVAKGLGVTLGALFADVD</sequence>
<dbReference type="Gene3D" id="1.10.260.40">
    <property type="entry name" value="lambda repressor-like DNA-binding domains"/>
    <property type="match status" value="1"/>
</dbReference>
<dbReference type="InterPro" id="IPR001387">
    <property type="entry name" value="Cro/C1-type_HTH"/>
</dbReference>
<dbReference type="OrthoDB" id="9800901at2"/>
<evidence type="ECO:0000256" key="1">
    <source>
        <dbReference type="ARBA" id="ARBA00023015"/>
    </source>
</evidence>
<keyword evidence="3" id="KW-0804">Transcription</keyword>
<keyword evidence="6" id="KW-1185">Reference proteome</keyword>
<protein>
    <submittedName>
        <fullName evidence="5">Transcriptional regulator</fullName>
    </submittedName>
</protein>
<dbReference type="GO" id="GO:0005829">
    <property type="term" value="C:cytosol"/>
    <property type="evidence" value="ECO:0007669"/>
    <property type="project" value="TreeGrafter"/>
</dbReference>
<gene>
    <name evidence="5" type="ORF">B1806_12950</name>
</gene>
<dbReference type="GO" id="GO:0003700">
    <property type="term" value="F:DNA-binding transcription factor activity"/>
    <property type="evidence" value="ECO:0007669"/>
    <property type="project" value="TreeGrafter"/>
</dbReference>
<evidence type="ECO:0000313" key="6">
    <source>
        <dbReference type="Proteomes" id="UP000307749"/>
    </source>
</evidence>
<organism evidence="5 6">
    <name type="scientific">Metallibacterium scheffleri</name>
    <dbReference type="NCBI Taxonomy" id="993689"/>
    <lineage>
        <taxon>Bacteria</taxon>
        <taxon>Pseudomonadati</taxon>
        <taxon>Pseudomonadota</taxon>
        <taxon>Gammaproteobacteria</taxon>
        <taxon>Lysobacterales</taxon>
        <taxon>Rhodanobacteraceae</taxon>
        <taxon>Metallibacterium</taxon>
    </lineage>
</organism>
<feature type="domain" description="HTH cro/C1-type" evidence="4">
    <location>
        <begin position="15"/>
        <end position="69"/>
    </location>
</feature>
<proteinExistence type="predicted"/>
<keyword evidence="1" id="KW-0805">Transcription regulation</keyword>
<dbReference type="CDD" id="cd00093">
    <property type="entry name" value="HTH_XRE"/>
    <property type="match status" value="1"/>
</dbReference>
<dbReference type="STRING" id="993689.GCA_002077135_00027"/>
<comment type="caution">
    <text evidence="5">The sequence shown here is derived from an EMBL/GenBank/DDBJ whole genome shotgun (WGS) entry which is preliminary data.</text>
</comment>
<dbReference type="PROSITE" id="PS50943">
    <property type="entry name" value="HTH_CROC1"/>
    <property type="match status" value="1"/>
</dbReference>
<dbReference type="SMART" id="SM00530">
    <property type="entry name" value="HTH_XRE"/>
    <property type="match status" value="1"/>
</dbReference>
<dbReference type="PANTHER" id="PTHR46797">
    <property type="entry name" value="HTH-TYPE TRANSCRIPTIONAL REGULATOR"/>
    <property type="match status" value="1"/>
</dbReference>
<dbReference type="AlphaFoldDB" id="A0A4S3KIL7"/>
<keyword evidence="2" id="KW-0238">DNA-binding</keyword>
<dbReference type="InterPro" id="IPR050807">
    <property type="entry name" value="TransReg_Diox_bact_type"/>
</dbReference>
<evidence type="ECO:0000313" key="5">
    <source>
        <dbReference type="EMBL" id="THD08536.1"/>
    </source>
</evidence>
<dbReference type="EMBL" id="MWQO01000047">
    <property type="protein sequence ID" value="THD08536.1"/>
    <property type="molecule type" value="Genomic_DNA"/>
</dbReference>